<accession>A0A0M3K9V3</accession>
<evidence type="ECO:0000256" key="12">
    <source>
        <dbReference type="SAM" id="MobiDB-lite"/>
    </source>
</evidence>
<protein>
    <submittedName>
        <fullName evidence="18">Potassium voltage-gated channel subfamily F member 1 (inferred by orthology to a human protein)</fullName>
    </submittedName>
</protein>
<dbReference type="InterPro" id="IPR003971">
    <property type="entry name" value="K_chnl_volt-dep_Kv5/Kv9"/>
</dbReference>
<dbReference type="SUPFAM" id="SSF81324">
    <property type="entry name" value="Voltage-gated potassium channels"/>
    <property type="match status" value="1"/>
</dbReference>
<evidence type="ECO:0000256" key="7">
    <source>
        <dbReference type="ARBA" id="ARBA00022958"/>
    </source>
</evidence>
<keyword evidence="17" id="KW-1185">Reference proteome</keyword>
<dbReference type="SUPFAM" id="SSF54695">
    <property type="entry name" value="POZ domain"/>
    <property type="match status" value="1"/>
</dbReference>
<feature type="transmembrane region" description="Helical" evidence="13">
    <location>
        <begin position="259"/>
        <end position="281"/>
    </location>
</feature>
<evidence type="ECO:0000256" key="2">
    <source>
        <dbReference type="ARBA" id="ARBA00022448"/>
    </source>
</evidence>
<feature type="transmembrane region" description="Helical" evidence="13">
    <location>
        <begin position="221"/>
        <end position="239"/>
    </location>
</feature>
<dbReference type="GO" id="GO:0005251">
    <property type="term" value="F:delayed rectifier potassium channel activity"/>
    <property type="evidence" value="ECO:0007669"/>
    <property type="project" value="TreeGrafter"/>
</dbReference>
<feature type="compositionally biased region" description="Basic and acidic residues" evidence="12">
    <location>
        <begin position="39"/>
        <end position="50"/>
    </location>
</feature>
<evidence type="ECO:0000256" key="9">
    <source>
        <dbReference type="ARBA" id="ARBA00023065"/>
    </source>
</evidence>
<evidence type="ECO:0000256" key="11">
    <source>
        <dbReference type="ARBA" id="ARBA00023303"/>
    </source>
</evidence>
<dbReference type="InterPro" id="IPR003968">
    <property type="entry name" value="K_chnl_volt-dep_Kv"/>
</dbReference>
<dbReference type="InterPro" id="IPR011333">
    <property type="entry name" value="SKP1/BTB/POZ_sf"/>
</dbReference>
<feature type="domain" description="Ion transport" evidence="14">
    <location>
        <begin position="224"/>
        <end position="406"/>
    </location>
</feature>
<dbReference type="Proteomes" id="UP000267096">
    <property type="component" value="Unassembled WGS sequence"/>
</dbReference>
<organism evidence="18">
    <name type="scientific">Anisakis simplex</name>
    <name type="common">Herring worm</name>
    <dbReference type="NCBI Taxonomy" id="6269"/>
    <lineage>
        <taxon>Eukaryota</taxon>
        <taxon>Metazoa</taxon>
        <taxon>Ecdysozoa</taxon>
        <taxon>Nematoda</taxon>
        <taxon>Chromadorea</taxon>
        <taxon>Rhabditida</taxon>
        <taxon>Spirurina</taxon>
        <taxon>Ascaridomorpha</taxon>
        <taxon>Ascaridoidea</taxon>
        <taxon>Anisakidae</taxon>
        <taxon>Anisakis</taxon>
        <taxon>Anisakis simplex complex</taxon>
    </lineage>
</organism>
<dbReference type="AlphaFoldDB" id="A0A0M3K9V3"/>
<comment type="subcellular location">
    <subcellularLocation>
        <location evidence="1">Membrane</location>
        <topology evidence="1">Multi-pass membrane protein</topology>
    </subcellularLocation>
</comment>
<dbReference type="CDD" id="cd18317">
    <property type="entry name" value="BTB_POZ_Kv"/>
    <property type="match status" value="1"/>
</dbReference>
<evidence type="ECO:0000256" key="10">
    <source>
        <dbReference type="ARBA" id="ARBA00023136"/>
    </source>
</evidence>
<dbReference type="GO" id="GO:0008076">
    <property type="term" value="C:voltage-gated potassium channel complex"/>
    <property type="evidence" value="ECO:0007669"/>
    <property type="project" value="InterPro"/>
</dbReference>
<reference evidence="18" key="1">
    <citation type="submission" date="2017-02" db="UniProtKB">
        <authorList>
            <consortium name="WormBaseParasite"/>
        </authorList>
    </citation>
    <scope>IDENTIFICATION</scope>
</reference>
<keyword evidence="2" id="KW-0813">Transport</keyword>
<dbReference type="GO" id="GO:0051260">
    <property type="term" value="P:protein homooligomerization"/>
    <property type="evidence" value="ECO:0007669"/>
    <property type="project" value="InterPro"/>
</dbReference>
<keyword evidence="9" id="KW-0406">Ion transport</keyword>
<dbReference type="EMBL" id="UYRR01033797">
    <property type="protein sequence ID" value="VDK59626.1"/>
    <property type="molecule type" value="Genomic_DNA"/>
</dbReference>
<evidence type="ECO:0000256" key="5">
    <source>
        <dbReference type="ARBA" id="ARBA00022826"/>
    </source>
</evidence>
<evidence type="ECO:0000259" key="15">
    <source>
        <dbReference type="Pfam" id="PF02214"/>
    </source>
</evidence>
<keyword evidence="4 13" id="KW-0812">Transmembrane</keyword>
<evidence type="ECO:0000313" key="18">
    <source>
        <dbReference type="WBParaSite" id="ASIM_0001774801-mRNA-1"/>
    </source>
</evidence>
<keyword evidence="8 13" id="KW-1133">Transmembrane helix</keyword>
<evidence type="ECO:0000256" key="6">
    <source>
        <dbReference type="ARBA" id="ARBA00022882"/>
    </source>
</evidence>
<keyword evidence="6" id="KW-0851">Voltage-gated channel</keyword>
<dbReference type="Pfam" id="PF00520">
    <property type="entry name" value="Ion_trans"/>
    <property type="match status" value="1"/>
</dbReference>
<dbReference type="PANTHER" id="PTHR11537">
    <property type="entry name" value="VOLTAGE-GATED POTASSIUM CHANNEL"/>
    <property type="match status" value="1"/>
</dbReference>
<reference evidence="16 17" key="2">
    <citation type="submission" date="2018-11" db="EMBL/GenBank/DDBJ databases">
        <authorList>
            <consortium name="Pathogen Informatics"/>
        </authorList>
    </citation>
    <scope>NUCLEOTIDE SEQUENCE [LARGE SCALE GENOMIC DNA]</scope>
</reference>
<evidence type="ECO:0000313" key="17">
    <source>
        <dbReference type="Proteomes" id="UP000267096"/>
    </source>
</evidence>
<dbReference type="InterPro" id="IPR005821">
    <property type="entry name" value="Ion_trans_dom"/>
</dbReference>
<name>A0A0M3K9V3_ANISI</name>
<dbReference type="OrthoDB" id="415460at2759"/>
<gene>
    <name evidence="16" type="ORF">ASIM_LOCUS17152</name>
</gene>
<evidence type="ECO:0000256" key="1">
    <source>
        <dbReference type="ARBA" id="ARBA00004141"/>
    </source>
</evidence>
<keyword evidence="7" id="KW-0630">Potassium</keyword>
<dbReference type="GO" id="GO:0001508">
    <property type="term" value="P:action potential"/>
    <property type="evidence" value="ECO:0007669"/>
    <property type="project" value="TreeGrafter"/>
</dbReference>
<dbReference type="InterPro" id="IPR028325">
    <property type="entry name" value="VG_K_chnl"/>
</dbReference>
<dbReference type="PRINTS" id="PR01491">
    <property type="entry name" value="KVCHANNEL"/>
</dbReference>
<dbReference type="WBParaSite" id="ASIM_0001774801-mRNA-1">
    <property type="protein sequence ID" value="ASIM_0001774801-mRNA-1"/>
    <property type="gene ID" value="ASIM_0001774801"/>
</dbReference>
<evidence type="ECO:0000256" key="4">
    <source>
        <dbReference type="ARBA" id="ARBA00022692"/>
    </source>
</evidence>
<feature type="transmembrane region" description="Helical" evidence="13">
    <location>
        <begin position="366"/>
        <end position="387"/>
    </location>
</feature>
<dbReference type="PRINTS" id="PR01494">
    <property type="entry name" value="KV9CHANNEL"/>
</dbReference>
<dbReference type="Pfam" id="PF02214">
    <property type="entry name" value="BTB_2"/>
    <property type="match status" value="1"/>
</dbReference>
<evidence type="ECO:0000313" key="16">
    <source>
        <dbReference type="EMBL" id="VDK59626.1"/>
    </source>
</evidence>
<keyword evidence="5" id="KW-0631">Potassium channel</keyword>
<feature type="domain" description="Potassium channel tetramerisation-type BTB" evidence="15">
    <location>
        <begin position="67"/>
        <end position="165"/>
    </location>
</feature>
<keyword evidence="10 13" id="KW-0472">Membrane</keyword>
<keyword evidence="3" id="KW-0633">Potassium transport</keyword>
<dbReference type="Gene3D" id="1.10.287.70">
    <property type="match status" value="1"/>
</dbReference>
<sequence>MRPRRLSGVIMDTNKEQSLSTVLGDLKQPLNPENDASEDESHSDNCKDNGTKVLRKQNGNVHKSILYINVGGRSARLDEDLLRHRYDCGRLAHFCTLSHHERLMECDAYFDSTKEYYFERSPIIFEYIIDFYITGRLHRPTDVCPVRVRTELDFWRLPVHLLARCCTIDTQLGDLQKRNTVSTSDQIYLEMSCSPIAFNKVCLGKQRLLIWNFFENPRSSTAAKCFSIVSALFVLLSLSDLILCSMPELQDANQEPHWTLVYLEIGCMLWFTFEYVMRFIVSPRKCSFIKSPLNVIDLMTILPFYAEECLPLMGLVKAVELRNIRGAMVVIRVMRLARVARIFKLARYSTGLRAFGETMRKSAAELSMLGMFLLTGILLFSTAIYFFERDEHNSQFYSIPAACWWCKFFKLSDQINGD</sequence>
<dbReference type="Gene3D" id="3.30.710.10">
    <property type="entry name" value="Potassium Channel Kv1.1, Chain A"/>
    <property type="match status" value="1"/>
</dbReference>
<feature type="region of interest" description="Disordered" evidence="12">
    <location>
        <begin position="24"/>
        <end position="52"/>
    </location>
</feature>
<dbReference type="InterPro" id="IPR003131">
    <property type="entry name" value="T1-type_BTB"/>
</dbReference>
<evidence type="ECO:0000256" key="8">
    <source>
        <dbReference type="ARBA" id="ARBA00022989"/>
    </source>
</evidence>
<evidence type="ECO:0000256" key="3">
    <source>
        <dbReference type="ARBA" id="ARBA00022538"/>
    </source>
</evidence>
<proteinExistence type="predicted"/>
<dbReference type="Gene3D" id="1.20.120.350">
    <property type="entry name" value="Voltage-gated potassium channels. Chain C"/>
    <property type="match status" value="1"/>
</dbReference>
<dbReference type="InterPro" id="IPR027359">
    <property type="entry name" value="Volt_channel_dom_sf"/>
</dbReference>
<keyword evidence="11" id="KW-0407">Ion channel</keyword>
<evidence type="ECO:0000256" key="13">
    <source>
        <dbReference type="SAM" id="Phobius"/>
    </source>
</evidence>
<dbReference type="PANTHER" id="PTHR11537:SF271">
    <property type="entry name" value="BTB DOMAIN-CONTAINING PROTEIN"/>
    <property type="match status" value="1"/>
</dbReference>
<evidence type="ECO:0000259" key="14">
    <source>
        <dbReference type="Pfam" id="PF00520"/>
    </source>
</evidence>
<dbReference type="PRINTS" id="PR00169">
    <property type="entry name" value="KCHANNEL"/>
</dbReference>